<gene>
    <name evidence="3" type="ORF">FHG85_03975</name>
</gene>
<dbReference type="PROSITE" id="PS51257">
    <property type="entry name" value="PROKAR_LIPOPROTEIN"/>
    <property type="match status" value="1"/>
</dbReference>
<dbReference type="CDD" id="cd00146">
    <property type="entry name" value="PKD"/>
    <property type="match status" value="2"/>
</dbReference>
<dbReference type="Pfam" id="PF18911">
    <property type="entry name" value="PKD_4"/>
    <property type="match status" value="2"/>
</dbReference>
<dbReference type="SUPFAM" id="SSF49299">
    <property type="entry name" value="PKD domain"/>
    <property type="match status" value="2"/>
</dbReference>
<dbReference type="InterPro" id="IPR013783">
    <property type="entry name" value="Ig-like_fold"/>
</dbReference>
<dbReference type="Proteomes" id="UP000500961">
    <property type="component" value="Chromosome"/>
</dbReference>
<proteinExistence type="predicted"/>
<dbReference type="SMART" id="SM00089">
    <property type="entry name" value="PKD"/>
    <property type="match status" value="2"/>
</dbReference>
<evidence type="ECO:0000259" key="2">
    <source>
        <dbReference type="PROSITE" id="PS50093"/>
    </source>
</evidence>
<protein>
    <submittedName>
        <fullName evidence="3">PKD domain-containing protein</fullName>
    </submittedName>
</protein>
<dbReference type="SUPFAM" id="SSF49785">
    <property type="entry name" value="Galactose-binding domain-like"/>
    <property type="match status" value="1"/>
</dbReference>
<feature type="domain" description="PKD" evidence="2">
    <location>
        <begin position="65"/>
        <end position="114"/>
    </location>
</feature>
<dbReference type="InterPro" id="IPR008979">
    <property type="entry name" value="Galactose-bd-like_sf"/>
</dbReference>
<name>A0A7D4BDN1_9BACT</name>
<dbReference type="Gene3D" id="2.60.40.10">
    <property type="entry name" value="Immunoglobulins"/>
    <property type="match status" value="2"/>
</dbReference>
<sequence length="334" mass="36648">MRYKKHFQLAIRGVTLVSLIAFIFTACEDDSYTYLFTDKSTPVSKFTPVINGFDVEFQNQSEHATTYFWDFGDGTTSTDTNAVHSYSQKNKYMVKLIASDNNGVTDTAVQEVAVGYPLASFTYVANKTTVTFTNTSINANSYSWDFGDGTTSTEENPTHTFPDGGTYTVALTASDGVDNNTFTQDVFVVAKYQPVIKSPSFEGSTSVYRNEETGWYWVGCSGSSSPTPPDGTNACKFGSAGNLIAQTFEVEANTDYILSYYWVTKAGGTIGIKIKVTDGTDHNVILYEGQTGVTPNASEYQSGSFEFNSGSSTSVRLWFEYGDVESRLDMITIK</sequence>
<feature type="signal peptide" evidence="1">
    <location>
        <begin position="1"/>
        <end position="26"/>
    </location>
</feature>
<dbReference type="EMBL" id="CP041345">
    <property type="protein sequence ID" value="QKG79458.1"/>
    <property type="molecule type" value="Genomic_DNA"/>
</dbReference>
<keyword evidence="1" id="KW-0732">Signal</keyword>
<dbReference type="AlphaFoldDB" id="A0A7D4BDN1"/>
<dbReference type="InterPro" id="IPR022409">
    <property type="entry name" value="PKD/Chitinase_dom"/>
</dbReference>
<dbReference type="PROSITE" id="PS50093">
    <property type="entry name" value="PKD"/>
    <property type="match status" value="2"/>
</dbReference>
<dbReference type="KEGG" id="ttz:FHG85_03975"/>
<dbReference type="RefSeq" id="WP_173073211.1">
    <property type="nucleotide sequence ID" value="NZ_CP041345.1"/>
</dbReference>
<organism evidence="3 4">
    <name type="scientific">Tenuifilum thalassicum</name>
    <dbReference type="NCBI Taxonomy" id="2590900"/>
    <lineage>
        <taxon>Bacteria</taxon>
        <taxon>Pseudomonadati</taxon>
        <taxon>Bacteroidota</taxon>
        <taxon>Bacteroidia</taxon>
        <taxon>Bacteroidales</taxon>
        <taxon>Tenuifilaceae</taxon>
        <taxon>Tenuifilum</taxon>
    </lineage>
</organism>
<feature type="chain" id="PRO_5029914317" evidence="1">
    <location>
        <begin position="27"/>
        <end position="334"/>
    </location>
</feature>
<accession>A0A7D4BDN1</accession>
<evidence type="ECO:0000313" key="3">
    <source>
        <dbReference type="EMBL" id="QKG79458.1"/>
    </source>
</evidence>
<feature type="domain" description="PKD" evidence="2">
    <location>
        <begin position="141"/>
        <end position="188"/>
    </location>
</feature>
<reference evidence="3 4" key="1">
    <citation type="submission" date="2019-07" db="EMBL/GenBank/DDBJ databases">
        <title>Thalassofilum flectens gen. nov., sp. nov., a novel moderate thermophilic anaerobe from a shallow sea hot spring in Kunashir Island (Russia), representing a new family in the order Bacteroidales, and proposal of Thalassofilacea fam. nov.</title>
        <authorList>
            <person name="Kochetkova T.V."/>
            <person name="Podosokorskaya O.A."/>
            <person name="Novikov A."/>
            <person name="Elcheninov A.G."/>
            <person name="Toshchakov S.V."/>
            <person name="Kublanov I.V."/>
        </authorList>
    </citation>
    <scope>NUCLEOTIDE SEQUENCE [LARGE SCALE GENOMIC DNA]</scope>
    <source>
        <strain evidence="3 4">38-H</strain>
    </source>
</reference>
<dbReference type="InterPro" id="IPR000601">
    <property type="entry name" value="PKD_dom"/>
</dbReference>
<evidence type="ECO:0000313" key="4">
    <source>
        <dbReference type="Proteomes" id="UP000500961"/>
    </source>
</evidence>
<keyword evidence="4" id="KW-1185">Reference proteome</keyword>
<evidence type="ECO:0000256" key="1">
    <source>
        <dbReference type="SAM" id="SignalP"/>
    </source>
</evidence>
<dbReference type="InterPro" id="IPR035986">
    <property type="entry name" value="PKD_dom_sf"/>
</dbReference>